<dbReference type="Proteomes" id="UP000494269">
    <property type="component" value="Unassembled WGS sequence"/>
</dbReference>
<gene>
    <name evidence="3" type="ORF">LMG3441_03740</name>
</gene>
<evidence type="ECO:0000313" key="4">
    <source>
        <dbReference type="Proteomes" id="UP000494269"/>
    </source>
</evidence>
<feature type="domain" description="Tle cognate immunity protein 4 C-terminal" evidence="2">
    <location>
        <begin position="185"/>
        <end position="321"/>
    </location>
</feature>
<feature type="region of interest" description="Disordered" evidence="1">
    <location>
        <begin position="373"/>
        <end position="395"/>
    </location>
</feature>
<sequence>MRRLIPLLCLLLGLAAGAMALFHFKEKPAMTAITLPMQTWSVGRLLIELPVNWGPPSSSRAILYYGLGADHKRVEVDLLGQDITQAQFDEALAERAQRIRAEVSSATGKSMLLGAQELSPGTWLLQFHKSRVGTWSQTYELHLLVKGTHVLLAANSYEGSNPQVESRLAELAPQVVAVGQAETAGPGVSLGPVIIRGTHDHEMGIVSFMARGSNVKLQITFSAVTPDQSPRVIARMVRNFKTFRAENHDLLRKGPTTLAGNPAEEYLLGYEAEDHRELLFVAENYRDNGSLANPSINFRLTAGGALRKHVDPDMTPDKMLNWYLPNFVDRRDPPLWQRKAPPPQVDPVLSNAEIVAIWDHAMRSVRPRYGAVAPPRVEPERSYRGPTPAQAEADRKTLDAFIASEPGTEK</sequence>
<dbReference type="Pfam" id="PF18426">
    <property type="entry name" value="Tli4_C"/>
    <property type="match status" value="1"/>
</dbReference>
<proteinExistence type="predicted"/>
<dbReference type="EMBL" id="CADIJQ010000006">
    <property type="protein sequence ID" value="CAB3720091.1"/>
    <property type="molecule type" value="Genomic_DNA"/>
</dbReference>
<evidence type="ECO:0000313" key="3">
    <source>
        <dbReference type="EMBL" id="CAB3720091.1"/>
    </source>
</evidence>
<dbReference type="InterPro" id="IPR041290">
    <property type="entry name" value="Tli4_C"/>
</dbReference>
<organism evidence="3 4">
    <name type="scientific">Achromobacter kerstersii</name>
    <dbReference type="NCBI Taxonomy" id="1353890"/>
    <lineage>
        <taxon>Bacteria</taxon>
        <taxon>Pseudomonadati</taxon>
        <taxon>Pseudomonadota</taxon>
        <taxon>Betaproteobacteria</taxon>
        <taxon>Burkholderiales</taxon>
        <taxon>Alcaligenaceae</taxon>
        <taxon>Achromobacter</taxon>
    </lineage>
</organism>
<protein>
    <recommendedName>
        <fullName evidence="2">Tle cognate immunity protein 4 C-terminal domain-containing protein</fullName>
    </recommendedName>
</protein>
<accession>A0A6S7A8Y3</accession>
<evidence type="ECO:0000256" key="1">
    <source>
        <dbReference type="SAM" id="MobiDB-lite"/>
    </source>
</evidence>
<dbReference type="AlphaFoldDB" id="A0A6S7A8Y3"/>
<evidence type="ECO:0000259" key="2">
    <source>
        <dbReference type="Pfam" id="PF18426"/>
    </source>
</evidence>
<name>A0A6S7A8Y3_9BURK</name>
<reference evidence="3 4" key="1">
    <citation type="submission" date="2020-04" db="EMBL/GenBank/DDBJ databases">
        <authorList>
            <person name="De Canck E."/>
        </authorList>
    </citation>
    <scope>NUCLEOTIDE SEQUENCE [LARGE SCALE GENOMIC DNA]</scope>
    <source>
        <strain evidence="3 4">LMG 3441</strain>
    </source>
</reference>
<keyword evidence="4" id="KW-1185">Reference proteome</keyword>